<reference evidence="8 9" key="1">
    <citation type="journal article" date="2013" name="Fungal Biol.">
        <title>Analysis of microsatellite markers in the genome of the plant pathogen Ceratocystis fimbriata.</title>
        <authorList>
            <person name="Simpson M.C."/>
            <person name="Wilken P.M."/>
            <person name="Coetzee M.P."/>
            <person name="Wingfield M.J."/>
            <person name="Wingfield B.D."/>
        </authorList>
    </citation>
    <scope>NUCLEOTIDE SEQUENCE [LARGE SCALE GENOMIC DNA]</scope>
    <source>
        <strain evidence="8 9">CBS 114723</strain>
    </source>
</reference>
<dbReference type="GO" id="GO:0006367">
    <property type="term" value="P:transcription initiation at RNA polymerase II promoter"/>
    <property type="evidence" value="ECO:0007669"/>
    <property type="project" value="InterPro"/>
</dbReference>
<dbReference type="GO" id="GO:0003743">
    <property type="term" value="F:translation initiation factor activity"/>
    <property type="evidence" value="ECO:0007669"/>
    <property type="project" value="UniProtKB-KW"/>
</dbReference>
<evidence type="ECO:0000313" key="9">
    <source>
        <dbReference type="Proteomes" id="UP000222788"/>
    </source>
</evidence>
<evidence type="ECO:0000256" key="4">
    <source>
        <dbReference type="ARBA" id="ARBA00023125"/>
    </source>
</evidence>
<evidence type="ECO:0000256" key="6">
    <source>
        <dbReference type="ARBA" id="ARBA00023242"/>
    </source>
</evidence>
<comment type="similarity">
    <text evidence="2">Belongs to the TFIIF alpha subunit family.</text>
</comment>
<evidence type="ECO:0000256" key="1">
    <source>
        <dbReference type="ARBA" id="ARBA00004123"/>
    </source>
</evidence>
<evidence type="ECO:0000313" key="8">
    <source>
        <dbReference type="EMBL" id="PHH55594.1"/>
    </source>
</evidence>
<dbReference type="InterPro" id="IPR008851">
    <property type="entry name" value="TFIIF-alpha"/>
</dbReference>
<comment type="subcellular location">
    <subcellularLocation>
        <location evidence="1">Nucleus</location>
    </subcellularLocation>
</comment>
<dbReference type="GO" id="GO:0032968">
    <property type="term" value="P:positive regulation of transcription elongation by RNA polymerase II"/>
    <property type="evidence" value="ECO:0007669"/>
    <property type="project" value="InterPro"/>
</dbReference>
<reference evidence="8 9" key="2">
    <citation type="journal article" date="2013" name="IMA Fungus">
        <title>IMA Genome-F 1: Ceratocystis fimbriata: Draft nuclear genome sequence for the plant pathogen, Ceratocystis fimbriata.</title>
        <authorList>
            <person name="Wilken P.M."/>
            <person name="Steenkamp E.T."/>
            <person name="Wingfield M.J."/>
            <person name="de Beer Z.W."/>
            <person name="Wingfield B.D."/>
        </authorList>
    </citation>
    <scope>NUCLEOTIDE SEQUENCE [LARGE SCALE GENOMIC DNA]</scope>
    <source>
        <strain evidence="8 9">CBS 114723</strain>
    </source>
</reference>
<feature type="compositionally biased region" description="Basic and acidic residues" evidence="7">
    <location>
        <begin position="207"/>
        <end position="222"/>
    </location>
</feature>
<organism evidence="8 9">
    <name type="scientific">Ceratocystis fimbriata CBS 114723</name>
    <dbReference type="NCBI Taxonomy" id="1035309"/>
    <lineage>
        <taxon>Eukaryota</taxon>
        <taxon>Fungi</taxon>
        <taxon>Dikarya</taxon>
        <taxon>Ascomycota</taxon>
        <taxon>Pezizomycotina</taxon>
        <taxon>Sordariomycetes</taxon>
        <taxon>Hypocreomycetidae</taxon>
        <taxon>Microascales</taxon>
        <taxon>Ceratocystidaceae</taxon>
        <taxon>Ceratocystis</taxon>
    </lineage>
</organism>
<dbReference type="STRING" id="1035309.A0A2C5XIM1"/>
<evidence type="ECO:0000256" key="3">
    <source>
        <dbReference type="ARBA" id="ARBA00023015"/>
    </source>
</evidence>
<dbReference type="Proteomes" id="UP000222788">
    <property type="component" value="Unassembled WGS sequence"/>
</dbReference>
<sequence length="669" mass="74870">MSAPPPSGPPQPMGTPTPNGALNGSQGLPARRPPPQALRPPRRRPADPMVARKRPNAAKQIGFRKMADSTSMDRFPTKSLEDLQRRRQQYGGWSEPPPNVSYADYPVVTTKRELREHMRIHAMRFIKSKGGDDSTVIDPTNQNEFTRPVTLHRRDPRQPPPGRAPPKEPTPEPVAVDEKEAERLAQLKADKEAQRAIDQAKIAPGIKEQKQPKQKPKEEKINLNRMPTTAKGKKQSDIRYEEALPWHLEDADGKNVWVGSYESALSESYVALLIDGNKFRMIPIEKWYKFTAKPPFVPISADQAEDMLRKQIPVTRWLMKKEEEKAEGQKRMQEFRAASGPAKRRRPDQESRDYDEVDMDPGDEFQDDDETGGILDFDDEDAKISNERIRKNQLGANLFGDGDEKDVDEKESAQMRDERIKREQSRKLKKKFLKRVNENAIESDDSDSDPFLAQASSADEDSDEEEEEKKEEEKQKDKPEDDGEEDKTKGSETSNAKKAVPDPLKKKSLKRAGSPGASESSGNESSRKKSKIKKIGVAGQSRASTPLASTQRRKVGGAANLSDDGEATAGEMSDSHPRKKIRIIGNKPVASGSRAGSPVPPTASIGPIQPHEIIAALPELPDGITILNLFKSFDDRVGDRPGLMSKSDWLKLVRENSQYGQDKLLRRKE</sequence>
<dbReference type="GO" id="GO:0005674">
    <property type="term" value="C:transcription factor TFIIF complex"/>
    <property type="evidence" value="ECO:0007669"/>
    <property type="project" value="TreeGrafter"/>
</dbReference>
<keyword evidence="6" id="KW-0539">Nucleus</keyword>
<feature type="compositionally biased region" description="Basic and acidic residues" evidence="7">
    <location>
        <begin position="165"/>
        <end position="180"/>
    </location>
</feature>
<feature type="region of interest" description="Disordered" evidence="7">
    <location>
        <begin position="200"/>
        <end position="236"/>
    </location>
</feature>
<dbReference type="InterPro" id="IPR011039">
    <property type="entry name" value="TFIIF_interaction"/>
</dbReference>
<name>A0A2C5XIM1_9PEZI</name>
<feature type="compositionally biased region" description="Acidic residues" evidence="7">
    <location>
        <begin position="458"/>
        <end position="470"/>
    </location>
</feature>
<feature type="compositionally biased region" description="Polar residues" evidence="7">
    <location>
        <begin position="541"/>
        <end position="550"/>
    </location>
</feature>
<protein>
    <submittedName>
        <fullName evidence="8">Transcription initiation factor IIF subunit alpha</fullName>
    </submittedName>
</protein>
<evidence type="ECO:0000256" key="2">
    <source>
        <dbReference type="ARBA" id="ARBA00005249"/>
    </source>
</evidence>
<accession>A0A2C5XIM1</accession>
<dbReference type="OrthoDB" id="76676at2759"/>
<feature type="region of interest" description="Disordered" evidence="7">
    <location>
        <begin position="585"/>
        <end position="604"/>
    </location>
</feature>
<dbReference type="SUPFAM" id="SSF50916">
    <property type="entry name" value="Rap30/74 interaction domains"/>
    <property type="match status" value="1"/>
</dbReference>
<dbReference type="PANTHER" id="PTHR13011">
    <property type="entry name" value="TFIIF-ALPHA"/>
    <property type="match status" value="1"/>
</dbReference>
<gene>
    <name evidence="8" type="primary">TFG1</name>
    <name evidence="8" type="ORF">CFIMG_000909RA</name>
</gene>
<feature type="region of interest" description="Disordered" evidence="7">
    <location>
        <begin position="323"/>
        <end position="580"/>
    </location>
</feature>
<evidence type="ECO:0000256" key="5">
    <source>
        <dbReference type="ARBA" id="ARBA00023163"/>
    </source>
</evidence>
<dbReference type="AlphaFoldDB" id="A0A2C5XIM1"/>
<evidence type="ECO:0000256" key="7">
    <source>
        <dbReference type="SAM" id="MobiDB-lite"/>
    </source>
</evidence>
<feature type="compositionally biased region" description="Basic and acidic residues" evidence="7">
    <location>
        <begin position="323"/>
        <end position="334"/>
    </location>
</feature>
<feature type="region of interest" description="Disordered" evidence="7">
    <location>
        <begin position="128"/>
        <end position="180"/>
    </location>
</feature>
<keyword evidence="8" id="KW-0648">Protein biosynthesis</keyword>
<comment type="caution">
    <text evidence="8">The sequence shown here is derived from an EMBL/GenBank/DDBJ whole genome shotgun (WGS) entry which is preliminary data.</text>
</comment>
<feature type="compositionally biased region" description="Basic and acidic residues" evidence="7">
    <location>
        <begin position="75"/>
        <end position="85"/>
    </location>
</feature>
<keyword evidence="4" id="KW-0238">DNA-binding</keyword>
<feature type="region of interest" description="Disordered" evidence="7">
    <location>
        <begin position="1"/>
        <end position="104"/>
    </location>
</feature>
<keyword evidence="3" id="KW-0805">Transcription regulation</keyword>
<dbReference type="GO" id="GO:0016251">
    <property type="term" value="F:RNA polymerase II general transcription initiation factor activity"/>
    <property type="evidence" value="ECO:0007669"/>
    <property type="project" value="TreeGrafter"/>
</dbReference>
<dbReference type="GO" id="GO:0003677">
    <property type="term" value="F:DNA binding"/>
    <property type="evidence" value="ECO:0007669"/>
    <property type="project" value="UniProtKB-KW"/>
</dbReference>
<dbReference type="PANTHER" id="PTHR13011:SF0">
    <property type="entry name" value="GENERAL TRANSCRIPTION FACTOR IIF SUBUNIT 1"/>
    <property type="match status" value="1"/>
</dbReference>
<feature type="compositionally biased region" description="Pro residues" evidence="7">
    <location>
        <begin position="1"/>
        <end position="15"/>
    </location>
</feature>
<feature type="compositionally biased region" description="Basic and acidic residues" evidence="7">
    <location>
        <begin position="407"/>
        <end position="426"/>
    </location>
</feature>
<dbReference type="EMBL" id="APWK03000009">
    <property type="protein sequence ID" value="PHH55594.1"/>
    <property type="molecule type" value="Genomic_DNA"/>
</dbReference>
<keyword evidence="8" id="KW-0396">Initiation factor</keyword>
<proteinExistence type="inferred from homology"/>
<keyword evidence="9" id="KW-1185">Reference proteome</keyword>
<feature type="compositionally biased region" description="Acidic residues" evidence="7">
    <location>
        <begin position="355"/>
        <end position="381"/>
    </location>
</feature>
<keyword evidence="5" id="KW-0804">Transcription</keyword>
<dbReference type="GO" id="GO:0001096">
    <property type="term" value="F:TFIIF-class transcription factor complex binding"/>
    <property type="evidence" value="ECO:0007669"/>
    <property type="project" value="TreeGrafter"/>
</dbReference>